<reference evidence="1 2" key="1">
    <citation type="submission" date="2020-10" db="EMBL/GenBank/DDBJ databases">
        <title>ChiBAC.</title>
        <authorList>
            <person name="Zenner C."/>
            <person name="Hitch T.C.A."/>
            <person name="Clavel T."/>
        </authorList>
    </citation>
    <scope>NUCLEOTIDE SEQUENCE [LARGE SCALE GENOMIC DNA]</scope>
    <source>
        <strain evidence="1 2">DSM 109015</strain>
    </source>
</reference>
<comment type="caution">
    <text evidence="1">The sequence shown here is derived from an EMBL/GenBank/DDBJ whole genome shotgun (WGS) entry which is preliminary data.</text>
</comment>
<accession>A0ABR9R4E5</accession>
<dbReference type="Proteomes" id="UP000768567">
    <property type="component" value="Unassembled WGS sequence"/>
</dbReference>
<keyword evidence="2" id="KW-1185">Reference proteome</keyword>
<proteinExistence type="predicted"/>
<evidence type="ECO:0000313" key="1">
    <source>
        <dbReference type="EMBL" id="MBE5038018.1"/>
    </source>
</evidence>
<organism evidence="1 2">
    <name type="scientific">Gemmiger gallinarum</name>
    <dbReference type="NCBI Taxonomy" id="2779354"/>
    <lineage>
        <taxon>Bacteria</taxon>
        <taxon>Bacillati</taxon>
        <taxon>Bacillota</taxon>
        <taxon>Clostridia</taxon>
        <taxon>Eubacteriales</taxon>
        <taxon>Gemmiger</taxon>
    </lineage>
</organism>
<sequence>MTMFIPILHSSFQLFPPLGRAHDITNYYFSWIVKSLQPKSDKNFRQNPSGIFGVLHPFISSSRGSGGFGLQIFAPML</sequence>
<name>A0ABR9R4E5_9FIRM</name>
<dbReference type="EMBL" id="JADCKC010000003">
    <property type="protein sequence ID" value="MBE5038018.1"/>
    <property type="molecule type" value="Genomic_DNA"/>
</dbReference>
<evidence type="ECO:0000313" key="2">
    <source>
        <dbReference type="Proteomes" id="UP000768567"/>
    </source>
</evidence>
<protein>
    <submittedName>
        <fullName evidence="1">Uncharacterized protein</fullName>
    </submittedName>
</protein>
<gene>
    <name evidence="1" type="ORF">INF35_09515</name>
</gene>